<dbReference type="GO" id="GO:0004386">
    <property type="term" value="F:helicase activity"/>
    <property type="evidence" value="ECO:0007669"/>
    <property type="project" value="UniProtKB-KW"/>
</dbReference>
<dbReference type="AlphaFoldDB" id="A0A4Y2JWB1"/>
<keyword evidence="1" id="KW-0547">Nucleotide-binding</keyword>
<organism evidence="1 2">
    <name type="scientific">Araneus ventricosus</name>
    <name type="common">Orbweaver spider</name>
    <name type="synonym">Epeira ventricosa</name>
    <dbReference type="NCBI Taxonomy" id="182803"/>
    <lineage>
        <taxon>Eukaryota</taxon>
        <taxon>Metazoa</taxon>
        <taxon>Ecdysozoa</taxon>
        <taxon>Arthropoda</taxon>
        <taxon>Chelicerata</taxon>
        <taxon>Arachnida</taxon>
        <taxon>Araneae</taxon>
        <taxon>Araneomorphae</taxon>
        <taxon>Entelegynae</taxon>
        <taxon>Araneoidea</taxon>
        <taxon>Araneidae</taxon>
        <taxon>Araneus</taxon>
    </lineage>
</organism>
<reference evidence="1 2" key="1">
    <citation type="journal article" date="2019" name="Sci. Rep.">
        <title>Orb-weaving spider Araneus ventricosus genome elucidates the spidroin gene catalogue.</title>
        <authorList>
            <person name="Kono N."/>
            <person name="Nakamura H."/>
            <person name="Ohtoshi R."/>
            <person name="Moran D.A.P."/>
            <person name="Shinohara A."/>
            <person name="Yoshida Y."/>
            <person name="Fujiwara M."/>
            <person name="Mori M."/>
            <person name="Tomita M."/>
            <person name="Arakawa K."/>
        </authorList>
    </citation>
    <scope>NUCLEOTIDE SEQUENCE [LARGE SCALE GENOMIC DNA]</scope>
</reference>
<comment type="caution">
    <text evidence="1">The sequence shown here is derived from an EMBL/GenBank/DDBJ whole genome shotgun (WGS) entry which is preliminary data.</text>
</comment>
<gene>
    <name evidence="1" type="primary">Mcm9_0</name>
    <name evidence="1" type="ORF">AVEN_78779_1</name>
</gene>
<sequence length="40" mass="4884">MKVSSRYQLPVKWDESESLFVYITSWPVPKYCRDRIFTVK</sequence>
<evidence type="ECO:0000313" key="1">
    <source>
        <dbReference type="EMBL" id="GBM94340.1"/>
    </source>
</evidence>
<keyword evidence="1" id="KW-0378">Hydrolase</keyword>
<feature type="non-terminal residue" evidence="1">
    <location>
        <position position="40"/>
    </location>
</feature>
<proteinExistence type="predicted"/>
<dbReference type="EMBL" id="BGPR01003961">
    <property type="protein sequence ID" value="GBM94340.1"/>
    <property type="molecule type" value="Genomic_DNA"/>
</dbReference>
<name>A0A4Y2JWB1_ARAVE</name>
<dbReference type="Proteomes" id="UP000499080">
    <property type="component" value="Unassembled WGS sequence"/>
</dbReference>
<accession>A0A4Y2JWB1</accession>
<keyword evidence="1" id="KW-0067">ATP-binding</keyword>
<protein>
    <submittedName>
        <fullName evidence="1">DNA helicase MCM9</fullName>
    </submittedName>
</protein>
<keyword evidence="2" id="KW-1185">Reference proteome</keyword>
<evidence type="ECO:0000313" key="2">
    <source>
        <dbReference type="Proteomes" id="UP000499080"/>
    </source>
</evidence>
<keyword evidence="1" id="KW-0347">Helicase</keyword>